<dbReference type="AlphaFoldDB" id="A0AAW0AYA7"/>
<keyword evidence="3" id="KW-1185">Reference proteome</keyword>
<evidence type="ECO:0000256" key="1">
    <source>
        <dbReference type="SAM" id="Phobius"/>
    </source>
</evidence>
<feature type="transmembrane region" description="Helical" evidence="1">
    <location>
        <begin position="228"/>
        <end position="248"/>
    </location>
</feature>
<accession>A0AAW0AYA7</accession>
<feature type="transmembrane region" description="Helical" evidence="1">
    <location>
        <begin position="127"/>
        <end position="143"/>
    </location>
</feature>
<gene>
    <name evidence="2" type="ORF">R3P38DRAFT_1314062</name>
</gene>
<proteinExistence type="predicted"/>
<feature type="transmembrane region" description="Helical" evidence="1">
    <location>
        <begin position="71"/>
        <end position="94"/>
    </location>
</feature>
<protein>
    <submittedName>
        <fullName evidence="2">Uncharacterized protein</fullName>
    </submittedName>
</protein>
<evidence type="ECO:0000313" key="3">
    <source>
        <dbReference type="Proteomes" id="UP001362999"/>
    </source>
</evidence>
<evidence type="ECO:0000313" key="2">
    <source>
        <dbReference type="EMBL" id="KAK7017710.1"/>
    </source>
</evidence>
<sequence>MSQFTFEAGAALIFLFLYLLLFIFLLFKYINRSIQLKSRWTVLFLHILIRLASQGCGIGFGMTGFANTGLFLAFLVLGAEGYFSLVLCTFRFLIAWHEENLPSHTSWLEPLRNDPTKPKPTSSQRTIQAYAFLFLGPFALFWYPDNAMAAIHSLLLYANLLIVLGGAFLSKADFRHLDAADTVRRLNLSKIMRTTGQGVFLACNAVLLGFVVVTALRDRRRRGVVHPTLVVLFVVWFPLIVRGAFGVLQSADLRFSYYNPDNYDAHGFTRSYTLMEYLLGVTTEWLACFLLCCTYHTSKVDSQDSIHDLKRFNEADEREDQERGGVRRNAV</sequence>
<keyword evidence="1" id="KW-0472">Membrane</keyword>
<comment type="caution">
    <text evidence="2">The sequence shown here is derived from an EMBL/GenBank/DDBJ whole genome shotgun (WGS) entry which is preliminary data.</text>
</comment>
<feature type="transmembrane region" description="Helical" evidence="1">
    <location>
        <begin position="149"/>
        <end position="169"/>
    </location>
</feature>
<organism evidence="2 3">
    <name type="scientific">Favolaschia claudopus</name>
    <dbReference type="NCBI Taxonomy" id="2862362"/>
    <lineage>
        <taxon>Eukaryota</taxon>
        <taxon>Fungi</taxon>
        <taxon>Dikarya</taxon>
        <taxon>Basidiomycota</taxon>
        <taxon>Agaricomycotina</taxon>
        <taxon>Agaricomycetes</taxon>
        <taxon>Agaricomycetidae</taxon>
        <taxon>Agaricales</taxon>
        <taxon>Marasmiineae</taxon>
        <taxon>Mycenaceae</taxon>
        <taxon>Favolaschia</taxon>
    </lineage>
</organism>
<dbReference type="PANTHER" id="PTHR42109">
    <property type="entry name" value="UNPLACED GENOMIC SCAFFOLD UM_SCAF_CONTIG_1.265, WHOLE GENOME SHOTGUN SEQUENCE"/>
    <property type="match status" value="1"/>
</dbReference>
<dbReference type="PANTHER" id="PTHR42109:SF2">
    <property type="entry name" value="INTEGRAL MEMBRANE PROTEIN"/>
    <property type="match status" value="1"/>
</dbReference>
<dbReference type="Proteomes" id="UP001362999">
    <property type="component" value="Unassembled WGS sequence"/>
</dbReference>
<feature type="transmembrane region" description="Helical" evidence="1">
    <location>
        <begin position="198"/>
        <end position="216"/>
    </location>
</feature>
<keyword evidence="1" id="KW-1133">Transmembrane helix</keyword>
<reference evidence="2 3" key="1">
    <citation type="journal article" date="2024" name="J Genomics">
        <title>Draft genome sequencing and assembly of Favolaschia claudopus CIRM-BRFM 2984 isolated from oak limbs.</title>
        <authorList>
            <person name="Navarro D."/>
            <person name="Drula E."/>
            <person name="Chaduli D."/>
            <person name="Cazenave R."/>
            <person name="Ahrendt S."/>
            <person name="Wang J."/>
            <person name="Lipzen A."/>
            <person name="Daum C."/>
            <person name="Barry K."/>
            <person name="Grigoriev I.V."/>
            <person name="Favel A."/>
            <person name="Rosso M.N."/>
            <person name="Martin F."/>
        </authorList>
    </citation>
    <scope>NUCLEOTIDE SEQUENCE [LARGE SCALE GENOMIC DNA]</scope>
    <source>
        <strain evidence="2 3">CIRM-BRFM 2984</strain>
    </source>
</reference>
<name>A0AAW0AYA7_9AGAR</name>
<feature type="transmembrane region" description="Helical" evidence="1">
    <location>
        <begin position="6"/>
        <end position="30"/>
    </location>
</feature>
<feature type="transmembrane region" description="Helical" evidence="1">
    <location>
        <begin position="42"/>
        <end position="65"/>
    </location>
</feature>
<dbReference type="EMBL" id="JAWWNJ010000047">
    <property type="protein sequence ID" value="KAK7017710.1"/>
    <property type="molecule type" value="Genomic_DNA"/>
</dbReference>
<keyword evidence="1" id="KW-0812">Transmembrane</keyword>